<protein>
    <submittedName>
        <fullName evidence="2">Uncharacterized protein</fullName>
    </submittedName>
</protein>
<proteinExistence type="predicted"/>
<name>A0A212LEA5_9HYPH</name>
<sequence length="63" mass="6549">MMNASPLRDDPGGAPAGVPRPGRRPSLARSMRGESQSFEIVAPQGNPVDEGKINHPGTNDPAS</sequence>
<organism evidence="2">
    <name type="scientific">uncultured Pleomorphomonas sp</name>
    <dbReference type="NCBI Taxonomy" id="442121"/>
    <lineage>
        <taxon>Bacteria</taxon>
        <taxon>Pseudomonadati</taxon>
        <taxon>Pseudomonadota</taxon>
        <taxon>Alphaproteobacteria</taxon>
        <taxon>Hyphomicrobiales</taxon>
        <taxon>Pleomorphomonadaceae</taxon>
        <taxon>Pleomorphomonas</taxon>
        <taxon>environmental samples</taxon>
    </lineage>
</organism>
<dbReference type="AlphaFoldDB" id="A0A212LEA5"/>
<accession>A0A212LEA5</accession>
<evidence type="ECO:0000313" key="2">
    <source>
        <dbReference type="EMBL" id="SCM75902.1"/>
    </source>
</evidence>
<dbReference type="EMBL" id="FMJD01000007">
    <property type="protein sequence ID" value="SCM75902.1"/>
    <property type="molecule type" value="Genomic_DNA"/>
</dbReference>
<reference evidence="2" key="1">
    <citation type="submission" date="2016-08" db="EMBL/GenBank/DDBJ databases">
        <authorList>
            <person name="Seilhamer J.J."/>
        </authorList>
    </citation>
    <scope>NUCLEOTIDE SEQUENCE</scope>
    <source>
        <strain evidence="2">86</strain>
    </source>
</reference>
<gene>
    <name evidence="2" type="ORF">KL86PLE_30349</name>
</gene>
<feature type="region of interest" description="Disordered" evidence="1">
    <location>
        <begin position="1"/>
        <end position="63"/>
    </location>
</feature>
<evidence type="ECO:0000256" key="1">
    <source>
        <dbReference type="SAM" id="MobiDB-lite"/>
    </source>
</evidence>